<dbReference type="CDD" id="cd18828">
    <property type="entry name" value="GH43_BT3675-like"/>
    <property type="match status" value="1"/>
</dbReference>
<dbReference type="KEGG" id="mlil:QLS71_002330"/>
<evidence type="ECO:0000313" key="7">
    <source>
        <dbReference type="EMBL" id="XBL14865.1"/>
    </source>
</evidence>
<evidence type="ECO:0000256" key="4">
    <source>
        <dbReference type="ARBA" id="ARBA00023277"/>
    </source>
</evidence>
<dbReference type="RefSeq" id="WP_308991140.1">
    <property type="nucleotide sequence ID" value="NZ_CP155618.1"/>
</dbReference>
<dbReference type="Pfam" id="PF04616">
    <property type="entry name" value="Glyco_hydro_43"/>
    <property type="match status" value="2"/>
</dbReference>
<name>A0AAU7EH45_9FLAO</name>
<keyword evidence="8" id="KW-1185">Reference proteome</keyword>
<dbReference type="SUPFAM" id="SSF75005">
    <property type="entry name" value="Arabinanase/levansucrase/invertase"/>
    <property type="match status" value="3"/>
</dbReference>
<gene>
    <name evidence="7" type="ORF">QLS71_002330</name>
</gene>
<keyword evidence="3" id="KW-0378">Hydrolase</keyword>
<dbReference type="PANTHER" id="PTHR43772">
    <property type="entry name" value="ENDO-1,4-BETA-XYLANASE"/>
    <property type="match status" value="1"/>
</dbReference>
<dbReference type="InterPro" id="IPR006710">
    <property type="entry name" value="Glyco_hydro_43"/>
</dbReference>
<organism evidence="7 8">
    <name type="scientific">Mariniflexile litorale</name>
    <dbReference type="NCBI Taxonomy" id="3045158"/>
    <lineage>
        <taxon>Bacteria</taxon>
        <taxon>Pseudomonadati</taxon>
        <taxon>Bacteroidota</taxon>
        <taxon>Flavobacteriia</taxon>
        <taxon>Flavobacteriales</taxon>
        <taxon>Flavobacteriaceae</taxon>
        <taxon>Mariniflexile</taxon>
    </lineage>
</organism>
<dbReference type="GO" id="GO:0045493">
    <property type="term" value="P:xylan catabolic process"/>
    <property type="evidence" value="ECO:0007669"/>
    <property type="project" value="UniProtKB-KW"/>
</dbReference>
<accession>A0AAU7EH45</accession>
<evidence type="ECO:0000313" key="8">
    <source>
        <dbReference type="Proteomes" id="UP001224325"/>
    </source>
</evidence>
<keyword evidence="5" id="KW-0326">Glycosidase</keyword>
<dbReference type="Proteomes" id="UP001224325">
    <property type="component" value="Chromosome"/>
</dbReference>
<dbReference type="Gene3D" id="2.115.10.20">
    <property type="entry name" value="Glycosyl hydrolase domain, family 43"/>
    <property type="match status" value="2"/>
</dbReference>
<feature type="chain" id="PRO_5043481721" evidence="6">
    <location>
        <begin position="22"/>
        <end position="721"/>
    </location>
</feature>
<dbReference type="AlphaFoldDB" id="A0AAU7EH45"/>
<keyword evidence="4" id="KW-0119">Carbohydrate metabolism</keyword>
<feature type="signal peptide" evidence="6">
    <location>
        <begin position="1"/>
        <end position="21"/>
    </location>
</feature>
<evidence type="ECO:0000256" key="5">
    <source>
        <dbReference type="ARBA" id="ARBA00023295"/>
    </source>
</evidence>
<keyword evidence="2" id="KW-0858">Xylan degradation</keyword>
<dbReference type="CDD" id="cd08983">
    <property type="entry name" value="GH43_Bt3655-like"/>
    <property type="match status" value="1"/>
</dbReference>
<evidence type="ECO:0000256" key="6">
    <source>
        <dbReference type="SAM" id="SignalP"/>
    </source>
</evidence>
<dbReference type="PANTHER" id="PTHR43772:SF2">
    <property type="entry name" value="PUTATIVE (AFU_ORTHOLOGUE AFUA_2G04480)-RELATED"/>
    <property type="match status" value="1"/>
</dbReference>
<dbReference type="GO" id="GO:0004553">
    <property type="term" value="F:hydrolase activity, hydrolyzing O-glycosyl compounds"/>
    <property type="evidence" value="ECO:0007669"/>
    <property type="project" value="InterPro"/>
</dbReference>
<dbReference type="Gene3D" id="2.60.40.2340">
    <property type="match status" value="1"/>
</dbReference>
<keyword evidence="2" id="KW-0624">Polysaccharide degradation</keyword>
<evidence type="ECO:0000256" key="1">
    <source>
        <dbReference type="ARBA" id="ARBA00009865"/>
    </source>
</evidence>
<comment type="similarity">
    <text evidence="1">Belongs to the glycosyl hydrolase 43 family.</text>
</comment>
<dbReference type="InterPro" id="IPR052176">
    <property type="entry name" value="Glycosyl_Hydrlase_43_Enz"/>
</dbReference>
<dbReference type="EMBL" id="CP155618">
    <property type="protein sequence ID" value="XBL14865.1"/>
    <property type="molecule type" value="Genomic_DNA"/>
</dbReference>
<evidence type="ECO:0000256" key="3">
    <source>
        <dbReference type="ARBA" id="ARBA00022801"/>
    </source>
</evidence>
<dbReference type="InterPro" id="IPR023296">
    <property type="entry name" value="Glyco_hydro_beta-prop_sf"/>
</dbReference>
<protein>
    <submittedName>
        <fullName evidence="7">Family 43 glycosylhydrolase</fullName>
    </submittedName>
</protein>
<sequence>MKKLKLSYSLLGVCLAITTLFNCKTVSNVANEGNYTNYLFTYFIGNGPGEESIRYAISGDGYNFQALNNNQPIISSKEISSSGGVRDPHILRAADGKTFYMVVTDLYVSQQGWSNYAMILMKSTDLINWSSTIINIPETYPEEYGDVKRVWAPQTIYDKDTNKYMIYWSMLGKQGPDIIYYAYANKDFTGLEAAPKQLYFSPSNSACIDGDIVYNDGKYHLFFKNESHGGGIKKAISDKLTEGYVEQDGFYDQTDAAVEGSGIFKLIDSDEYILMYDMYSSGKYQFTKTKDLQNFSIIDDEVSMNFHPRHGTIMRITEEETQSLIQKWGALGKSSLLGFDSEDIKKNNMVINDENNTIYIPVKLGTDIKNLDLKIKTVSWVDILTSGAQDFSKGAVDYTITSGGTQKTYQVTVKVDNNPVLNGFYADPEIIYSHKTNKYYIYPTSDGFTGWSGTYFKTFSSPDLVNWTDEGVILDLKKDVSWANRHAWAPAAIEKKINGTYKFFYYFTAAQKIGVAVSDNPTGPFVDSGKPLVAERPEGAKGGQEIDPDIFTDPVSGKSYLYWGNGYMACVELNDDMVSIKENTLVLLKPDSTYREGTEVFYRNGTYYFMWSEDDTRSPNYRVRYATSNAPTGPLNIPENNIVIEKKPEDGIYGTGHNCVIQTPGTDIWHIVYHRFNRPNGITMGDAAGFNREVCIDKLEFNADGSIKPVIPTVSGIHTSK</sequence>
<proteinExistence type="inferred from homology"/>
<reference evidence="7" key="1">
    <citation type="submission" date="2024-04" db="EMBL/GenBank/DDBJ databases">
        <title>Mariniflexile litorale, isolated from the shallow sediments of the Sea of Japan.</title>
        <authorList>
            <person name="Romanenko L."/>
            <person name="Isaeva M."/>
        </authorList>
    </citation>
    <scope>NUCLEOTIDE SEQUENCE [LARGE SCALE GENOMIC DNA]</scope>
    <source>
        <strain evidence="7">KMM 9835</strain>
    </source>
</reference>
<evidence type="ECO:0000256" key="2">
    <source>
        <dbReference type="ARBA" id="ARBA00022651"/>
    </source>
</evidence>
<keyword evidence="6" id="KW-0732">Signal</keyword>